<feature type="transmembrane region" description="Helical" evidence="6">
    <location>
        <begin position="6"/>
        <end position="25"/>
    </location>
</feature>
<keyword evidence="3 6" id="KW-0812">Transmembrane</keyword>
<keyword evidence="9" id="KW-1185">Reference proteome</keyword>
<dbReference type="RefSeq" id="WP_142090961.1">
    <property type="nucleotide sequence ID" value="NZ_CP035485.1"/>
</dbReference>
<comment type="subcellular location">
    <subcellularLocation>
        <location evidence="1 6">Cell membrane</location>
        <topology evidence="1 6">Multi-pass membrane protein</topology>
    </subcellularLocation>
</comment>
<evidence type="ECO:0000256" key="6">
    <source>
        <dbReference type="RuleBase" id="RU366058"/>
    </source>
</evidence>
<dbReference type="Pfam" id="PF09335">
    <property type="entry name" value="VTT_dom"/>
    <property type="match status" value="1"/>
</dbReference>
<feature type="transmembrane region" description="Helical" evidence="6">
    <location>
        <begin position="155"/>
        <end position="176"/>
    </location>
</feature>
<evidence type="ECO:0000259" key="7">
    <source>
        <dbReference type="Pfam" id="PF09335"/>
    </source>
</evidence>
<keyword evidence="5 6" id="KW-0472">Membrane</keyword>
<dbReference type="KEGG" id="sale:EPH95_15675"/>
<feature type="transmembrane region" description="Helical" evidence="6">
    <location>
        <begin position="188"/>
        <end position="208"/>
    </location>
</feature>
<evidence type="ECO:0000256" key="5">
    <source>
        <dbReference type="ARBA" id="ARBA00023136"/>
    </source>
</evidence>
<evidence type="ECO:0000256" key="4">
    <source>
        <dbReference type="ARBA" id="ARBA00022989"/>
    </source>
</evidence>
<dbReference type="Proteomes" id="UP000319756">
    <property type="component" value="Chromosome"/>
</dbReference>
<feature type="transmembrane region" description="Helical" evidence="6">
    <location>
        <begin position="126"/>
        <end position="148"/>
    </location>
</feature>
<organism evidence="8 9">
    <name type="scientific">Salicibibacter halophilus</name>
    <dbReference type="NCBI Taxonomy" id="2502791"/>
    <lineage>
        <taxon>Bacteria</taxon>
        <taxon>Bacillati</taxon>
        <taxon>Bacillota</taxon>
        <taxon>Bacilli</taxon>
        <taxon>Bacillales</taxon>
        <taxon>Bacillaceae</taxon>
        <taxon>Salicibibacter</taxon>
    </lineage>
</organism>
<dbReference type="InterPro" id="IPR032816">
    <property type="entry name" value="VTT_dom"/>
</dbReference>
<reference evidence="9" key="1">
    <citation type="submission" date="2019-01" db="EMBL/GenBank/DDBJ databases">
        <title>Genomic analysis of Salicibibacter sp. NKC3-5.</title>
        <authorList>
            <person name="Oh Y.J."/>
        </authorList>
    </citation>
    <scope>NUCLEOTIDE SEQUENCE [LARGE SCALE GENOMIC DNA]</scope>
    <source>
        <strain evidence="9">NKC3-5</strain>
    </source>
</reference>
<sequence length="215" mass="23438">MDKGKMKGILVGVAMIVIIYMAAQVGEAWSPTRLRDYIEGFGIFAPLFFLLLSGLRPVFFVPASVIGFVGGLLFGLWGGAALAFIGALLAASLGYFMAQYLGGRWIEKKMQGGRLLVFRNQLSRYGFYYVLFLRLIPMLSFDLISYICGFAQTPFLKYIIATAIGVLPGTMVFTLMGSSVAAGDTEMLLLVLGAVLLLLIAGLIYYAVKRRSANI</sequence>
<keyword evidence="2 6" id="KW-1003">Cell membrane</keyword>
<accession>A0A514LKR6</accession>
<comment type="similarity">
    <text evidence="6">Belongs to the TVP38/TMEM64 family.</text>
</comment>
<dbReference type="PANTHER" id="PTHR12677:SF59">
    <property type="entry name" value="GOLGI APPARATUS MEMBRANE PROTEIN TVP38-RELATED"/>
    <property type="match status" value="1"/>
</dbReference>
<dbReference type="InterPro" id="IPR015414">
    <property type="entry name" value="TMEM64"/>
</dbReference>
<keyword evidence="4 6" id="KW-1133">Transmembrane helix</keyword>
<name>A0A514LKR6_9BACI</name>
<dbReference type="AlphaFoldDB" id="A0A514LKR6"/>
<evidence type="ECO:0000256" key="3">
    <source>
        <dbReference type="ARBA" id="ARBA00022692"/>
    </source>
</evidence>
<feature type="transmembrane region" description="Helical" evidence="6">
    <location>
        <begin position="59"/>
        <end position="77"/>
    </location>
</feature>
<feature type="transmembrane region" description="Helical" evidence="6">
    <location>
        <begin position="37"/>
        <end position="53"/>
    </location>
</feature>
<gene>
    <name evidence="8" type="ORF">EPH95_15675</name>
</gene>
<dbReference type="PANTHER" id="PTHR12677">
    <property type="entry name" value="GOLGI APPARATUS MEMBRANE PROTEIN TVP38-RELATED"/>
    <property type="match status" value="1"/>
</dbReference>
<dbReference type="GO" id="GO:0005886">
    <property type="term" value="C:plasma membrane"/>
    <property type="evidence" value="ECO:0007669"/>
    <property type="project" value="UniProtKB-SubCell"/>
</dbReference>
<dbReference type="EMBL" id="CP035485">
    <property type="protein sequence ID" value="QDI92456.1"/>
    <property type="molecule type" value="Genomic_DNA"/>
</dbReference>
<evidence type="ECO:0000256" key="1">
    <source>
        <dbReference type="ARBA" id="ARBA00004651"/>
    </source>
</evidence>
<evidence type="ECO:0000313" key="8">
    <source>
        <dbReference type="EMBL" id="QDI92456.1"/>
    </source>
</evidence>
<proteinExistence type="inferred from homology"/>
<evidence type="ECO:0000313" key="9">
    <source>
        <dbReference type="Proteomes" id="UP000319756"/>
    </source>
</evidence>
<protein>
    <recommendedName>
        <fullName evidence="6">TVP38/TMEM64 family membrane protein</fullName>
    </recommendedName>
</protein>
<feature type="domain" description="VTT" evidence="7">
    <location>
        <begin position="61"/>
        <end position="178"/>
    </location>
</feature>
<evidence type="ECO:0000256" key="2">
    <source>
        <dbReference type="ARBA" id="ARBA00022475"/>
    </source>
</evidence>